<gene>
    <name evidence="6" type="ORF">GA0070624_5248</name>
</gene>
<keyword evidence="1" id="KW-0805">Transcription regulation</keyword>
<accession>A0A1C6T0P1</accession>
<dbReference type="GO" id="GO:0003700">
    <property type="term" value="F:DNA-binding transcription factor activity"/>
    <property type="evidence" value="ECO:0007669"/>
    <property type="project" value="TreeGrafter"/>
</dbReference>
<dbReference type="PANTHER" id="PTHR30146">
    <property type="entry name" value="LACI-RELATED TRANSCRIPTIONAL REPRESSOR"/>
    <property type="match status" value="1"/>
</dbReference>
<dbReference type="Gene3D" id="1.10.260.40">
    <property type="entry name" value="lambda repressor-like DNA-binding domains"/>
    <property type="match status" value="1"/>
</dbReference>
<reference evidence="7" key="1">
    <citation type="submission" date="2016-06" db="EMBL/GenBank/DDBJ databases">
        <authorList>
            <person name="Varghese N."/>
            <person name="Submissions Spin"/>
        </authorList>
    </citation>
    <scope>NUCLEOTIDE SEQUENCE [LARGE SCALE GENOMIC DNA]</scope>
    <source>
        <strain evidence="7">DSM 45431</strain>
    </source>
</reference>
<keyword evidence="7" id="KW-1185">Reference proteome</keyword>
<dbReference type="PANTHER" id="PTHR30146:SF109">
    <property type="entry name" value="HTH-TYPE TRANSCRIPTIONAL REGULATOR GALS"/>
    <property type="match status" value="1"/>
</dbReference>
<dbReference type="CDD" id="cd01392">
    <property type="entry name" value="HTH_LacI"/>
    <property type="match status" value="1"/>
</dbReference>
<proteinExistence type="predicted"/>
<dbReference type="Gene3D" id="3.40.50.2300">
    <property type="match status" value="2"/>
</dbReference>
<evidence type="ECO:0000256" key="2">
    <source>
        <dbReference type="ARBA" id="ARBA00023125"/>
    </source>
</evidence>
<dbReference type="SUPFAM" id="SSF53822">
    <property type="entry name" value="Periplasmic binding protein-like I"/>
    <property type="match status" value="1"/>
</dbReference>
<dbReference type="GO" id="GO:0000976">
    <property type="term" value="F:transcription cis-regulatory region binding"/>
    <property type="evidence" value="ECO:0007669"/>
    <property type="project" value="TreeGrafter"/>
</dbReference>
<dbReference type="InterPro" id="IPR028082">
    <property type="entry name" value="Peripla_BP_I"/>
</dbReference>
<keyword evidence="2" id="KW-0238">DNA-binding</keyword>
<dbReference type="PROSITE" id="PS50932">
    <property type="entry name" value="HTH_LACI_2"/>
    <property type="match status" value="1"/>
</dbReference>
<dbReference type="SUPFAM" id="SSF47413">
    <property type="entry name" value="lambda repressor-like DNA-binding domains"/>
    <property type="match status" value="1"/>
</dbReference>
<evidence type="ECO:0000259" key="5">
    <source>
        <dbReference type="PROSITE" id="PS50932"/>
    </source>
</evidence>
<name>A0A1C6T0P1_9ACTN</name>
<evidence type="ECO:0000313" key="6">
    <source>
        <dbReference type="EMBL" id="SCL35390.1"/>
    </source>
</evidence>
<feature type="domain" description="HTH lacI-type" evidence="5">
    <location>
        <begin position="6"/>
        <end position="60"/>
    </location>
</feature>
<evidence type="ECO:0000256" key="3">
    <source>
        <dbReference type="ARBA" id="ARBA00023163"/>
    </source>
</evidence>
<evidence type="ECO:0000313" key="7">
    <source>
        <dbReference type="Proteomes" id="UP000199413"/>
    </source>
</evidence>
<dbReference type="Pfam" id="PF13377">
    <property type="entry name" value="Peripla_BP_3"/>
    <property type="match status" value="1"/>
</dbReference>
<feature type="region of interest" description="Disordered" evidence="4">
    <location>
        <begin position="328"/>
        <end position="364"/>
    </location>
</feature>
<dbReference type="InterPro" id="IPR000843">
    <property type="entry name" value="HTH_LacI"/>
</dbReference>
<dbReference type="CDD" id="cd06267">
    <property type="entry name" value="PBP1_LacI_sugar_binding-like"/>
    <property type="match status" value="1"/>
</dbReference>
<dbReference type="Pfam" id="PF00356">
    <property type="entry name" value="LacI"/>
    <property type="match status" value="1"/>
</dbReference>
<protein>
    <submittedName>
        <fullName evidence="6">Transcriptional regulator, LacI family</fullName>
    </submittedName>
</protein>
<keyword evidence="3" id="KW-0804">Transcription</keyword>
<sequence length="364" mass="38695">MRNRRPTMVDVAREAGVGLKTVSRVVNGESGVSPEMVDRVFLAVAKLGFRRNAMARDLRAGRSTASVGLVIEDLGNPFYSSVARGVEQLTHDRDFVLMTASSEEDPERERALVLELCQRRVEGMIIVPTSLDHSFLQAEIEMGLQVVFLDRPATGIIADTVLVDNRGGAVAATDYLLDRGHQRIAVLGHEAKVWTMRERLAGFRSALARAGVPYPEDLVCLGPLTPADAAAATAQLLDGDDPPTAFFACNNRMTVGVLAELQRRGGAADVSGFDDIETAGLFAQPLALVSYDAAEAGRRAAQLLLERLDGRRTPQQVVVPTTLVHYGSETAGRRAPAAGAGSRTPGPRAARAGTRAGSSSAAGV</sequence>
<evidence type="ECO:0000256" key="4">
    <source>
        <dbReference type="SAM" id="MobiDB-lite"/>
    </source>
</evidence>
<dbReference type="InterPro" id="IPR010982">
    <property type="entry name" value="Lambda_DNA-bd_dom_sf"/>
</dbReference>
<dbReference type="PROSITE" id="PS00356">
    <property type="entry name" value="HTH_LACI_1"/>
    <property type="match status" value="1"/>
</dbReference>
<feature type="compositionally biased region" description="Low complexity" evidence="4">
    <location>
        <begin position="333"/>
        <end position="364"/>
    </location>
</feature>
<dbReference type="EMBL" id="FMHV01000002">
    <property type="protein sequence ID" value="SCL35390.1"/>
    <property type="molecule type" value="Genomic_DNA"/>
</dbReference>
<dbReference type="STRING" id="568872.GA0070624_5248"/>
<evidence type="ECO:0000256" key="1">
    <source>
        <dbReference type="ARBA" id="ARBA00023015"/>
    </source>
</evidence>
<dbReference type="SMART" id="SM00354">
    <property type="entry name" value="HTH_LACI"/>
    <property type="match status" value="1"/>
</dbReference>
<dbReference type="AlphaFoldDB" id="A0A1C6T0P1"/>
<organism evidence="6 7">
    <name type="scientific">Micromonospora rhizosphaerae</name>
    <dbReference type="NCBI Taxonomy" id="568872"/>
    <lineage>
        <taxon>Bacteria</taxon>
        <taxon>Bacillati</taxon>
        <taxon>Actinomycetota</taxon>
        <taxon>Actinomycetes</taxon>
        <taxon>Micromonosporales</taxon>
        <taxon>Micromonosporaceae</taxon>
        <taxon>Micromonospora</taxon>
    </lineage>
</organism>
<dbReference type="Proteomes" id="UP000199413">
    <property type="component" value="Unassembled WGS sequence"/>
</dbReference>
<dbReference type="InterPro" id="IPR046335">
    <property type="entry name" value="LacI/GalR-like_sensor"/>
</dbReference>